<dbReference type="OrthoDB" id="9788219at2"/>
<proteinExistence type="inferred from homology"/>
<evidence type="ECO:0000256" key="3">
    <source>
        <dbReference type="ARBA" id="ARBA00022989"/>
    </source>
</evidence>
<comment type="function">
    <text evidence="5">Plays a role in cell envelope biogenesis, maintenance of cell envelope integrity and membrane homeostasis.</text>
</comment>
<keyword evidence="4 5" id="KW-0472">Membrane</keyword>
<feature type="transmembrane region" description="Helical" evidence="5">
    <location>
        <begin position="45"/>
        <end position="66"/>
    </location>
</feature>
<comment type="subcellular location">
    <subcellularLocation>
        <location evidence="5">Cell inner membrane</location>
        <topology evidence="5">Multi-pass membrane protein</topology>
    </subcellularLocation>
</comment>
<dbReference type="GO" id="GO:0005886">
    <property type="term" value="C:plasma membrane"/>
    <property type="evidence" value="ECO:0007669"/>
    <property type="project" value="UniProtKB-SubCell"/>
</dbReference>
<dbReference type="EMBL" id="CP039690">
    <property type="protein sequence ID" value="QCI64520.1"/>
    <property type="molecule type" value="Genomic_DNA"/>
</dbReference>
<evidence type="ECO:0000256" key="2">
    <source>
        <dbReference type="ARBA" id="ARBA00022692"/>
    </source>
</evidence>
<dbReference type="NCBIfam" id="TIGR00997">
    <property type="entry name" value="ispZ"/>
    <property type="match status" value="1"/>
</dbReference>
<organism evidence="6 7">
    <name type="scientific">Phreatobacter stygius</name>
    <dbReference type="NCBI Taxonomy" id="1940610"/>
    <lineage>
        <taxon>Bacteria</taxon>
        <taxon>Pseudomonadati</taxon>
        <taxon>Pseudomonadota</taxon>
        <taxon>Alphaproteobacteria</taxon>
        <taxon>Hyphomicrobiales</taxon>
        <taxon>Phreatobacteraceae</taxon>
        <taxon>Phreatobacter</taxon>
    </lineage>
</organism>
<keyword evidence="1 5" id="KW-1003">Cell membrane</keyword>
<feature type="transmembrane region" description="Helical" evidence="5">
    <location>
        <begin position="12"/>
        <end position="33"/>
    </location>
</feature>
<evidence type="ECO:0000256" key="4">
    <source>
        <dbReference type="ARBA" id="ARBA00023136"/>
    </source>
</evidence>
<keyword evidence="5" id="KW-0997">Cell inner membrane</keyword>
<feature type="transmembrane region" description="Helical" evidence="5">
    <location>
        <begin position="72"/>
        <end position="91"/>
    </location>
</feature>
<evidence type="ECO:0000313" key="6">
    <source>
        <dbReference type="EMBL" id="QCI64520.1"/>
    </source>
</evidence>
<feature type="transmembrane region" description="Helical" evidence="5">
    <location>
        <begin position="103"/>
        <end position="123"/>
    </location>
</feature>
<name>A0A4D7B363_9HYPH</name>
<reference evidence="6 7" key="1">
    <citation type="submission" date="2019-04" db="EMBL/GenBank/DDBJ databases">
        <title>Phreatobacter aquaticus sp. nov.</title>
        <authorList>
            <person name="Choi A."/>
        </authorList>
    </citation>
    <scope>NUCLEOTIDE SEQUENCE [LARGE SCALE GENOMIC DNA]</scope>
    <source>
        <strain evidence="6 7">KCTC 52518</strain>
    </source>
</reference>
<feature type="transmembrane region" description="Helical" evidence="5">
    <location>
        <begin position="167"/>
        <end position="186"/>
    </location>
</feature>
<dbReference type="PANTHER" id="PTHR36917:SF1">
    <property type="entry name" value="INNER MEMBRANE-SPANNING PROTEIN YCIB"/>
    <property type="match status" value="1"/>
</dbReference>
<dbReference type="AlphaFoldDB" id="A0A4D7B363"/>
<protein>
    <recommendedName>
        <fullName evidence="5">Inner membrane-spanning protein YciB</fullName>
    </recommendedName>
</protein>
<dbReference type="Pfam" id="PF04279">
    <property type="entry name" value="IspA"/>
    <property type="match status" value="1"/>
</dbReference>
<keyword evidence="7" id="KW-1185">Reference proteome</keyword>
<evidence type="ECO:0000256" key="5">
    <source>
        <dbReference type="HAMAP-Rule" id="MF_00189"/>
    </source>
</evidence>
<dbReference type="Proteomes" id="UP000298781">
    <property type="component" value="Chromosome"/>
</dbReference>
<evidence type="ECO:0000256" key="1">
    <source>
        <dbReference type="ARBA" id="ARBA00022475"/>
    </source>
</evidence>
<dbReference type="InterPro" id="IPR006008">
    <property type="entry name" value="YciB"/>
</dbReference>
<keyword evidence="2 5" id="KW-0812">Transmembrane</keyword>
<dbReference type="NCBIfam" id="NF001323">
    <property type="entry name" value="PRK00259.1-1"/>
    <property type="match status" value="1"/>
</dbReference>
<dbReference type="KEGG" id="pstg:E8M01_09890"/>
<comment type="similarity">
    <text evidence="5">Belongs to the YciB family.</text>
</comment>
<keyword evidence="3 5" id="KW-1133">Transmembrane helix</keyword>
<accession>A0A4D7B363</accession>
<gene>
    <name evidence="5" type="primary">yciB</name>
    <name evidence="6" type="ORF">E8M01_09890</name>
</gene>
<dbReference type="HAMAP" id="MF_00189">
    <property type="entry name" value="YciB"/>
    <property type="match status" value="1"/>
</dbReference>
<dbReference type="PANTHER" id="PTHR36917">
    <property type="entry name" value="INTRACELLULAR SEPTATION PROTEIN A-RELATED"/>
    <property type="match status" value="1"/>
</dbReference>
<evidence type="ECO:0000313" key="7">
    <source>
        <dbReference type="Proteomes" id="UP000298781"/>
    </source>
</evidence>
<feature type="transmembrane region" description="Helical" evidence="5">
    <location>
        <begin position="143"/>
        <end position="160"/>
    </location>
</feature>
<sequence length="204" mass="22866">MMTHTEKRELPPLLKLALEMGPLVIFFLMNAYGDKWFAVDQTQRLFLATGVFIVAVLASLAITYSLIGKLPIMPLVSAVVVTVFGGLTLILHDEIFIKLKPTVVNVLFGSILLWAAVTGRNLLKIVLDSVFDLTDEGWRLLTWRWAAFFFVLAIVNEVVWRTQSTDFWVAFKVWGIMPLTMAFALAQMPLILRHDANAGSGEAR</sequence>